<sequence length="538" mass="60488">MRIVTIKFVIAFKNAKIVISFIALFCNLYCFGQPQKTDVSLGQYPNIIYILADDLGYGDIHAYNPDGKIRTPNLDKLASDGIMFTDAHTSSAVCTPTRYGILTGRYNWRSPLKSGVLTGKSKALIPKERTTIASFLKKEGYTTAFIGKWHLGWDWAIKSGIDNTGEGWSAQDFKAIDFTKEIANGPNDLGFDYAYGHSGSLDMAPYVYVENARITQVPDKLTSNNLKYGWWREGPTSNNFIHEDVTPHFFEKAIQYIQDISKVDKPFMLYLALPSPHTPILPSENWQGKSKINPYGDFVMMIDDYVGKLLKVIENTGIENNTLVVFTSDNGCSPAADFNEMIAKGHYPSSIYRGHKADIFEGGHRVPFIVKWPDKIKKGNTSDKTICTTDFLATCADIVNIPLKDNEGEDSYSILPILLKPNSNNYQREVIIHHSINGSFAIRKGAWKMIFCPDSGGWSHPEPNSEDIENLPPFQLYNLVDDPGEKHNLFGKHLKISNKLLQLMITYIENGRSTPGKIQKNDPEGYGSKTWSQLKVFY</sequence>
<evidence type="ECO:0000256" key="4">
    <source>
        <dbReference type="ARBA" id="ARBA00022837"/>
    </source>
</evidence>
<dbReference type="EMBL" id="JAWHTF010000008">
    <property type="protein sequence ID" value="MDU8886978.1"/>
    <property type="molecule type" value="Genomic_DNA"/>
</dbReference>
<evidence type="ECO:0000313" key="6">
    <source>
        <dbReference type="EMBL" id="MDU8886978.1"/>
    </source>
</evidence>
<dbReference type="Gene3D" id="3.30.1120.10">
    <property type="match status" value="1"/>
</dbReference>
<dbReference type="PROSITE" id="PS00523">
    <property type="entry name" value="SULFATASE_1"/>
    <property type="match status" value="1"/>
</dbReference>
<keyword evidence="2" id="KW-0479">Metal-binding</keyword>
<dbReference type="CDD" id="cd16143">
    <property type="entry name" value="ARS_like"/>
    <property type="match status" value="1"/>
</dbReference>
<dbReference type="InterPro" id="IPR024607">
    <property type="entry name" value="Sulfatase_CS"/>
</dbReference>
<dbReference type="Pfam" id="PF00884">
    <property type="entry name" value="Sulfatase"/>
    <property type="match status" value="1"/>
</dbReference>
<organism evidence="6 7">
    <name type="scientific">Gilvirhabdus luticola</name>
    <dbReference type="NCBI Taxonomy" id="3079858"/>
    <lineage>
        <taxon>Bacteria</taxon>
        <taxon>Pseudomonadati</taxon>
        <taxon>Bacteroidota</taxon>
        <taxon>Flavobacteriia</taxon>
        <taxon>Flavobacteriales</taxon>
        <taxon>Flavobacteriaceae</taxon>
        <taxon>Gilvirhabdus</taxon>
    </lineage>
</organism>
<evidence type="ECO:0000313" key="7">
    <source>
        <dbReference type="Proteomes" id="UP001268651"/>
    </source>
</evidence>
<dbReference type="PROSITE" id="PS00149">
    <property type="entry name" value="SULFATASE_2"/>
    <property type="match status" value="1"/>
</dbReference>
<evidence type="ECO:0000256" key="2">
    <source>
        <dbReference type="ARBA" id="ARBA00022723"/>
    </source>
</evidence>
<proteinExistence type="inferred from homology"/>
<feature type="domain" description="Sulfatase N-terminal" evidence="5">
    <location>
        <begin position="45"/>
        <end position="400"/>
    </location>
</feature>
<keyword evidence="4" id="KW-0106">Calcium</keyword>
<comment type="caution">
    <text evidence="6">The sequence shown here is derived from an EMBL/GenBank/DDBJ whole genome shotgun (WGS) entry which is preliminary data.</text>
</comment>
<dbReference type="PANTHER" id="PTHR42693:SF53">
    <property type="entry name" value="ENDO-4-O-SULFATASE"/>
    <property type="match status" value="1"/>
</dbReference>
<dbReference type="RefSeq" id="WP_316663076.1">
    <property type="nucleotide sequence ID" value="NZ_JAWHTF010000008.1"/>
</dbReference>
<dbReference type="InterPro" id="IPR000917">
    <property type="entry name" value="Sulfatase_N"/>
</dbReference>
<keyword evidence="3" id="KW-0378">Hydrolase</keyword>
<dbReference type="Proteomes" id="UP001268651">
    <property type="component" value="Unassembled WGS sequence"/>
</dbReference>
<evidence type="ECO:0000256" key="1">
    <source>
        <dbReference type="ARBA" id="ARBA00008779"/>
    </source>
</evidence>
<dbReference type="SUPFAM" id="SSF53649">
    <property type="entry name" value="Alkaline phosphatase-like"/>
    <property type="match status" value="1"/>
</dbReference>
<keyword evidence="7" id="KW-1185">Reference proteome</keyword>
<gene>
    <name evidence="6" type="ORF">RXV94_12475</name>
</gene>
<evidence type="ECO:0000256" key="3">
    <source>
        <dbReference type="ARBA" id="ARBA00022801"/>
    </source>
</evidence>
<dbReference type="PANTHER" id="PTHR42693">
    <property type="entry name" value="ARYLSULFATASE FAMILY MEMBER"/>
    <property type="match status" value="1"/>
</dbReference>
<comment type="similarity">
    <text evidence="1">Belongs to the sulfatase family.</text>
</comment>
<dbReference type="InterPro" id="IPR050738">
    <property type="entry name" value="Sulfatase"/>
</dbReference>
<dbReference type="Gene3D" id="3.40.720.10">
    <property type="entry name" value="Alkaline Phosphatase, subunit A"/>
    <property type="match status" value="1"/>
</dbReference>
<dbReference type="InterPro" id="IPR017850">
    <property type="entry name" value="Alkaline_phosphatase_core_sf"/>
</dbReference>
<evidence type="ECO:0000259" key="5">
    <source>
        <dbReference type="Pfam" id="PF00884"/>
    </source>
</evidence>
<protein>
    <submittedName>
        <fullName evidence="6">Arylsulfatase</fullName>
    </submittedName>
</protein>
<name>A0ABU3U9A2_9FLAO</name>
<accession>A0ABU3U9A2</accession>
<reference evidence="6 7" key="1">
    <citation type="submission" date="2023-10" db="EMBL/GenBank/DDBJ databases">
        <title>Marimonas sp. nov. isolated from tidal mud flat.</title>
        <authorList>
            <person name="Jaincy N.J."/>
            <person name="Srinivasan S."/>
            <person name="Lee S.-S."/>
        </authorList>
    </citation>
    <scope>NUCLEOTIDE SEQUENCE [LARGE SCALE GENOMIC DNA]</scope>
    <source>
        <strain evidence="6 7">MJ-SS3</strain>
    </source>
</reference>